<dbReference type="PANTHER" id="PTHR30288:SF0">
    <property type="entry name" value="FLAGELLAR HOOK-ASSOCIATED PROTEIN 2"/>
    <property type="match status" value="1"/>
</dbReference>
<dbReference type="GO" id="GO:0009421">
    <property type="term" value="C:bacterial-type flagellum filament cap"/>
    <property type="evidence" value="ECO:0007669"/>
    <property type="project" value="InterPro"/>
</dbReference>
<evidence type="ECO:0000313" key="3">
    <source>
        <dbReference type="Proteomes" id="UP000626844"/>
    </source>
</evidence>
<dbReference type="InterPro" id="IPR010809">
    <property type="entry name" value="FliD_C"/>
</dbReference>
<evidence type="ECO:0000259" key="1">
    <source>
        <dbReference type="Pfam" id="PF07195"/>
    </source>
</evidence>
<dbReference type="Pfam" id="PF07195">
    <property type="entry name" value="FliD_C"/>
    <property type="match status" value="1"/>
</dbReference>
<dbReference type="GO" id="GO:0007155">
    <property type="term" value="P:cell adhesion"/>
    <property type="evidence" value="ECO:0007669"/>
    <property type="project" value="InterPro"/>
</dbReference>
<name>A0A926NH06_9BACI</name>
<keyword evidence="3" id="KW-1185">Reference proteome</keyword>
<dbReference type="RefSeq" id="WP_191159077.1">
    <property type="nucleotide sequence ID" value="NZ_JACXAI010000018.1"/>
</dbReference>
<dbReference type="Proteomes" id="UP000626844">
    <property type="component" value="Unassembled WGS sequence"/>
</dbReference>
<gene>
    <name evidence="2" type="primary">fliD</name>
    <name evidence="2" type="ORF">IC621_14265</name>
</gene>
<evidence type="ECO:0000313" key="2">
    <source>
        <dbReference type="EMBL" id="MBD1381399.1"/>
    </source>
</evidence>
<dbReference type="EMBL" id="JACXAI010000018">
    <property type="protein sequence ID" value="MBD1381399.1"/>
    <property type="molecule type" value="Genomic_DNA"/>
</dbReference>
<reference evidence="2" key="1">
    <citation type="submission" date="2020-09" db="EMBL/GenBank/DDBJ databases">
        <title>A novel bacterium of genus Bacillus, isolated from South China Sea.</title>
        <authorList>
            <person name="Huang H."/>
            <person name="Mo K."/>
            <person name="Hu Y."/>
        </authorList>
    </citation>
    <scope>NUCLEOTIDE SEQUENCE</scope>
    <source>
        <strain evidence="2">IB182487</strain>
    </source>
</reference>
<organism evidence="2 3">
    <name type="scientific">Metabacillus arenae</name>
    <dbReference type="NCBI Taxonomy" id="2771434"/>
    <lineage>
        <taxon>Bacteria</taxon>
        <taxon>Bacillati</taxon>
        <taxon>Bacillota</taxon>
        <taxon>Bacilli</taxon>
        <taxon>Bacillales</taxon>
        <taxon>Bacillaceae</taxon>
        <taxon>Metabacillus</taxon>
    </lineage>
</organism>
<protein>
    <submittedName>
        <fullName evidence="2">Flagellar filament capping protein FliD</fullName>
    </submittedName>
</protein>
<dbReference type="AlphaFoldDB" id="A0A926NH06"/>
<feature type="domain" description="Flagellar hook-associated protein 2 C-terminal" evidence="1">
    <location>
        <begin position="9"/>
        <end position="184"/>
    </location>
</feature>
<keyword evidence="2" id="KW-0966">Cell projection</keyword>
<sequence length="197" mass="22583">MQFTDDEREELNEKQIELWEEKAKSGLLKNDSLLTGGLNQLRLDIYSPVEGISQEAAMLSQIGIKTSSNYLDKGKLIFDGTKLREAIDKDPESIFQLFNPSGSTDETKGLTKRLRKTLQDTKNNIEQKAGNTGTLSTNDSFLIGRNLKDVDNQITRFEDRLIQIENRYWRQFTAMEKAIQRMNEQSMYLMQQFGGGM</sequence>
<proteinExistence type="predicted"/>
<keyword evidence="2" id="KW-0282">Flagellum</keyword>
<dbReference type="PANTHER" id="PTHR30288">
    <property type="entry name" value="FLAGELLAR CAP/ASSEMBLY PROTEIN FLID"/>
    <property type="match status" value="1"/>
</dbReference>
<dbReference type="InterPro" id="IPR040026">
    <property type="entry name" value="FliD"/>
</dbReference>
<accession>A0A926NH06</accession>
<dbReference type="GO" id="GO:0071973">
    <property type="term" value="P:bacterial-type flagellum-dependent cell motility"/>
    <property type="evidence" value="ECO:0007669"/>
    <property type="project" value="TreeGrafter"/>
</dbReference>
<comment type="caution">
    <text evidence="2">The sequence shown here is derived from an EMBL/GenBank/DDBJ whole genome shotgun (WGS) entry which is preliminary data.</text>
</comment>
<keyword evidence="2" id="KW-0969">Cilium</keyword>